<name>A0A0K2TVT6_LEPSM</name>
<evidence type="ECO:0000313" key="2">
    <source>
        <dbReference type="EMBL" id="CDW29491.1"/>
    </source>
</evidence>
<feature type="non-terminal residue" evidence="2">
    <location>
        <position position="1"/>
    </location>
</feature>
<protein>
    <submittedName>
        <fullName evidence="2">Uncharacterized protein</fullName>
    </submittedName>
</protein>
<feature type="chain" id="PRO_5005488144" evidence="1">
    <location>
        <begin position="20"/>
        <end position="72"/>
    </location>
</feature>
<keyword evidence="1" id="KW-0732">Signal</keyword>
<dbReference type="EMBL" id="HACA01012130">
    <property type="protein sequence ID" value="CDW29491.1"/>
    <property type="molecule type" value="Transcribed_RNA"/>
</dbReference>
<evidence type="ECO:0000256" key="1">
    <source>
        <dbReference type="SAM" id="SignalP"/>
    </source>
</evidence>
<dbReference type="AlphaFoldDB" id="A0A0K2TVT6"/>
<feature type="signal peptide" evidence="1">
    <location>
        <begin position="1"/>
        <end position="19"/>
    </location>
</feature>
<sequence>AFSLIRLFLLSAVVDVVDCAFPTSEYLLDVRRDVSRSRIIDDGVPLGLLHRKYLFGIKSYAINLKLRLNFSL</sequence>
<accession>A0A0K2TVT6</accession>
<reference evidence="2" key="1">
    <citation type="submission" date="2014-05" db="EMBL/GenBank/DDBJ databases">
        <authorList>
            <person name="Chronopoulou M."/>
        </authorList>
    </citation>
    <scope>NUCLEOTIDE SEQUENCE</scope>
    <source>
        <tissue evidence="2">Whole organism</tissue>
    </source>
</reference>
<proteinExistence type="predicted"/>
<organism evidence="2">
    <name type="scientific">Lepeophtheirus salmonis</name>
    <name type="common">Salmon louse</name>
    <name type="synonym">Caligus salmonis</name>
    <dbReference type="NCBI Taxonomy" id="72036"/>
    <lineage>
        <taxon>Eukaryota</taxon>
        <taxon>Metazoa</taxon>
        <taxon>Ecdysozoa</taxon>
        <taxon>Arthropoda</taxon>
        <taxon>Crustacea</taxon>
        <taxon>Multicrustacea</taxon>
        <taxon>Hexanauplia</taxon>
        <taxon>Copepoda</taxon>
        <taxon>Siphonostomatoida</taxon>
        <taxon>Caligidae</taxon>
        <taxon>Lepeophtheirus</taxon>
    </lineage>
</organism>